<dbReference type="InterPro" id="IPR002523">
    <property type="entry name" value="MgTranspt_CorA/ZnTranspt_ZntB"/>
</dbReference>
<feature type="transmembrane region" description="Helical" evidence="8">
    <location>
        <begin position="264"/>
        <end position="283"/>
    </location>
</feature>
<evidence type="ECO:0000256" key="8">
    <source>
        <dbReference type="RuleBase" id="RU362010"/>
    </source>
</evidence>
<dbReference type="PANTHER" id="PTHR46494:SF1">
    <property type="entry name" value="CORA FAMILY METAL ION TRANSPORTER (EUROFUNG)"/>
    <property type="match status" value="1"/>
</dbReference>
<feature type="transmembrane region" description="Helical" evidence="8">
    <location>
        <begin position="295"/>
        <end position="315"/>
    </location>
</feature>
<dbReference type="Gene3D" id="3.30.460.20">
    <property type="entry name" value="CorA soluble domain-like"/>
    <property type="match status" value="1"/>
</dbReference>
<keyword evidence="8" id="KW-0406">Ion transport</keyword>
<dbReference type="InterPro" id="IPR045861">
    <property type="entry name" value="CorA_cytoplasmic_dom"/>
</dbReference>
<dbReference type="SUPFAM" id="SSF143865">
    <property type="entry name" value="CorA soluble domain-like"/>
    <property type="match status" value="1"/>
</dbReference>
<evidence type="ECO:0000256" key="2">
    <source>
        <dbReference type="ARBA" id="ARBA00009765"/>
    </source>
</evidence>
<dbReference type="Pfam" id="PF01544">
    <property type="entry name" value="CorA"/>
    <property type="match status" value="1"/>
</dbReference>
<keyword evidence="4 8" id="KW-1003">Cell membrane</keyword>
<evidence type="ECO:0000256" key="5">
    <source>
        <dbReference type="ARBA" id="ARBA00022692"/>
    </source>
</evidence>
<dbReference type="InterPro" id="IPR004488">
    <property type="entry name" value="Mg/Co-transport_prot_CorA"/>
</dbReference>
<keyword evidence="8" id="KW-0460">Magnesium</keyword>
<evidence type="ECO:0000313" key="10">
    <source>
        <dbReference type="Proteomes" id="UP000659344"/>
    </source>
</evidence>
<dbReference type="PANTHER" id="PTHR46494">
    <property type="entry name" value="CORA FAMILY METAL ION TRANSPORTER (EUROFUNG)"/>
    <property type="match status" value="1"/>
</dbReference>
<keyword evidence="10" id="KW-1185">Reference proteome</keyword>
<evidence type="ECO:0000256" key="3">
    <source>
        <dbReference type="ARBA" id="ARBA00022448"/>
    </source>
</evidence>
<dbReference type="Gene3D" id="1.20.58.340">
    <property type="entry name" value="Magnesium transport protein CorA, transmembrane region"/>
    <property type="match status" value="2"/>
</dbReference>
<evidence type="ECO:0000256" key="6">
    <source>
        <dbReference type="ARBA" id="ARBA00022989"/>
    </source>
</evidence>
<dbReference type="SUPFAM" id="SSF144083">
    <property type="entry name" value="Magnesium transport protein CorA, transmembrane region"/>
    <property type="match status" value="1"/>
</dbReference>
<sequence>MIRILGITHDHKVESNISLEQLNNMSTSQYLWSWIDFDEPTKEEAEELGNYFHFHPLAIEDCLMVLQRPKVDYYEDYEFLVLHAIDPDTLSTVEVNLFIGSTYLVSFHHRSLTELDEAWEAIVKRPHDKKSWLKGPFAAAYMVIDKLVDQYFPCVYAIEDELDELEKRGARESVELLMNQVFDLRGRLLKLRRTIVPMRDMMYRILNSQHIQGEKEHRVHFSDIYDHLLKLSEMIESDREMTADLRDSYISLNSNRMNGIMKTLTVITTVFMPLTLIAGIYGMNFINMPELDWKYGYFIVLIVMLGLSIWMILWFKKRGWFK</sequence>
<name>A0ABQ1Y292_9BACL</name>
<evidence type="ECO:0000256" key="1">
    <source>
        <dbReference type="ARBA" id="ARBA00004651"/>
    </source>
</evidence>
<comment type="similarity">
    <text evidence="2 8">Belongs to the CorA metal ion transporter (MIT) (TC 1.A.35) family.</text>
</comment>
<evidence type="ECO:0000256" key="7">
    <source>
        <dbReference type="ARBA" id="ARBA00023136"/>
    </source>
</evidence>
<dbReference type="NCBIfam" id="TIGR00383">
    <property type="entry name" value="corA"/>
    <property type="match status" value="1"/>
</dbReference>
<dbReference type="InterPro" id="IPR045863">
    <property type="entry name" value="CorA_TM1_TM2"/>
</dbReference>
<accession>A0ABQ1Y292</accession>
<comment type="function">
    <text evidence="8">Mediates influx of magnesium ions.</text>
</comment>
<reference evidence="10" key="1">
    <citation type="journal article" date="2019" name="Int. J. Syst. Evol. Microbiol.">
        <title>The Global Catalogue of Microorganisms (GCM) 10K type strain sequencing project: providing services to taxonomists for standard genome sequencing and annotation.</title>
        <authorList>
            <consortium name="The Broad Institute Genomics Platform"/>
            <consortium name="The Broad Institute Genome Sequencing Center for Infectious Disease"/>
            <person name="Wu L."/>
            <person name="Ma J."/>
        </authorList>
    </citation>
    <scope>NUCLEOTIDE SEQUENCE [LARGE SCALE GENOMIC DNA]</scope>
    <source>
        <strain evidence="10">CGMCC 1.12769</strain>
    </source>
</reference>
<evidence type="ECO:0000313" key="9">
    <source>
        <dbReference type="EMBL" id="GGH10034.1"/>
    </source>
</evidence>
<keyword evidence="6 8" id="KW-1133">Transmembrane helix</keyword>
<comment type="caution">
    <text evidence="9">The sequence shown here is derived from an EMBL/GenBank/DDBJ whole genome shotgun (WGS) entry which is preliminary data.</text>
</comment>
<proteinExistence type="inferred from homology"/>
<dbReference type="RefSeq" id="WP_188534826.1">
    <property type="nucleotide sequence ID" value="NZ_BMFT01000001.1"/>
</dbReference>
<comment type="subcellular location">
    <subcellularLocation>
        <location evidence="1">Cell membrane</location>
        <topology evidence="1">Multi-pass membrane protein</topology>
    </subcellularLocation>
    <subcellularLocation>
        <location evidence="8">Membrane</location>
        <topology evidence="8">Multi-pass membrane protein</topology>
    </subcellularLocation>
</comment>
<dbReference type="CDD" id="cd12831">
    <property type="entry name" value="TmCorA-like_u2"/>
    <property type="match status" value="1"/>
</dbReference>
<gene>
    <name evidence="9" type="primary">yfjQ</name>
    <name evidence="8" type="synonym">corA</name>
    <name evidence="9" type="ORF">GCM10008013_01270</name>
</gene>
<protein>
    <recommendedName>
        <fullName evidence="8">Magnesium transport protein CorA</fullName>
    </recommendedName>
</protein>
<dbReference type="EMBL" id="BMFT01000001">
    <property type="protein sequence ID" value="GGH10034.1"/>
    <property type="molecule type" value="Genomic_DNA"/>
</dbReference>
<keyword evidence="5 8" id="KW-0812">Transmembrane</keyword>
<evidence type="ECO:0000256" key="4">
    <source>
        <dbReference type="ARBA" id="ARBA00022475"/>
    </source>
</evidence>
<dbReference type="Proteomes" id="UP000659344">
    <property type="component" value="Unassembled WGS sequence"/>
</dbReference>
<keyword evidence="3 8" id="KW-0813">Transport</keyword>
<keyword evidence="7 8" id="KW-0472">Membrane</keyword>
<organism evidence="9 10">
    <name type="scientific">Paenibacillus segetis</name>
    <dbReference type="NCBI Taxonomy" id="1325360"/>
    <lineage>
        <taxon>Bacteria</taxon>
        <taxon>Bacillati</taxon>
        <taxon>Bacillota</taxon>
        <taxon>Bacilli</taxon>
        <taxon>Bacillales</taxon>
        <taxon>Paenibacillaceae</taxon>
        <taxon>Paenibacillus</taxon>
    </lineage>
</organism>